<comment type="similarity">
    <text evidence="6">Belongs to the TRAFAC class myosin-kinesin ATPase superfamily. Kinesin family.</text>
</comment>
<evidence type="ECO:0000256" key="8">
    <source>
        <dbReference type="SAM" id="MobiDB-lite"/>
    </source>
</evidence>
<dbReference type="PANTHER" id="PTHR47969:SF15">
    <property type="entry name" value="CHROMOSOME-ASSOCIATED KINESIN KIF4A-RELATED"/>
    <property type="match status" value="1"/>
</dbReference>
<dbReference type="PROSITE" id="PS50067">
    <property type="entry name" value="KINESIN_MOTOR_2"/>
    <property type="match status" value="1"/>
</dbReference>
<evidence type="ECO:0000256" key="3">
    <source>
        <dbReference type="ARBA" id="ARBA00022741"/>
    </source>
</evidence>
<dbReference type="GO" id="GO:0003777">
    <property type="term" value="F:microtubule motor activity"/>
    <property type="evidence" value="ECO:0007669"/>
    <property type="project" value="InterPro"/>
</dbReference>
<feature type="coiled-coil region" evidence="7">
    <location>
        <begin position="621"/>
        <end position="676"/>
    </location>
</feature>
<gene>
    <name evidence="11" type="ORF">JKP88DRAFT_348881</name>
</gene>
<dbReference type="InterPro" id="IPR001752">
    <property type="entry name" value="Kinesin_motor_dom"/>
</dbReference>
<keyword evidence="12" id="KW-1185">Reference proteome</keyword>
<dbReference type="PANTHER" id="PTHR47969">
    <property type="entry name" value="CHROMOSOME-ASSOCIATED KINESIN KIF4A-RELATED"/>
    <property type="match status" value="1"/>
</dbReference>
<feature type="compositionally biased region" description="Low complexity" evidence="8">
    <location>
        <begin position="1"/>
        <end position="13"/>
    </location>
</feature>
<feature type="compositionally biased region" description="Acidic residues" evidence="8">
    <location>
        <begin position="1100"/>
        <end position="1125"/>
    </location>
</feature>
<keyword evidence="2" id="KW-0963">Cytoplasm</keyword>
<dbReference type="Pfam" id="PF25764">
    <property type="entry name" value="KIF21A_4th"/>
    <property type="match status" value="1"/>
</dbReference>
<evidence type="ECO:0000256" key="1">
    <source>
        <dbReference type="ARBA" id="ARBA00004496"/>
    </source>
</evidence>
<feature type="region of interest" description="Disordered" evidence="8">
    <location>
        <begin position="1"/>
        <end position="38"/>
    </location>
</feature>
<name>A0A835YYL2_9STRA</name>
<dbReference type="EMBL" id="JAFCMP010000246">
    <property type="protein sequence ID" value="KAG5182437.1"/>
    <property type="molecule type" value="Genomic_DNA"/>
</dbReference>
<evidence type="ECO:0000313" key="12">
    <source>
        <dbReference type="Proteomes" id="UP000664859"/>
    </source>
</evidence>
<dbReference type="GO" id="GO:0005524">
    <property type="term" value="F:ATP binding"/>
    <property type="evidence" value="ECO:0007669"/>
    <property type="project" value="UniProtKB-UniRule"/>
</dbReference>
<feature type="compositionally biased region" description="Gly residues" evidence="8">
    <location>
        <begin position="911"/>
        <end position="923"/>
    </location>
</feature>
<dbReference type="GO" id="GO:0007018">
    <property type="term" value="P:microtubule-based movement"/>
    <property type="evidence" value="ECO:0007669"/>
    <property type="project" value="InterPro"/>
</dbReference>
<feature type="coiled-coil region" evidence="7">
    <location>
        <begin position="559"/>
        <end position="586"/>
    </location>
</feature>
<feature type="compositionally biased region" description="Low complexity" evidence="8">
    <location>
        <begin position="1479"/>
        <end position="1488"/>
    </location>
</feature>
<comment type="subcellular location">
    <subcellularLocation>
        <location evidence="1">Cytoplasm</location>
    </subcellularLocation>
</comment>
<keyword evidence="5 7" id="KW-0175">Coiled coil</keyword>
<dbReference type="SMART" id="SM00129">
    <property type="entry name" value="KISc"/>
    <property type="match status" value="1"/>
</dbReference>
<comment type="caution">
    <text evidence="11">The sequence shown here is derived from an EMBL/GenBank/DDBJ whole genome shotgun (WGS) entry which is preliminary data.</text>
</comment>
<reference evidence="11" key="1">
    <citation type="submission" date="2021-02" db="EMBL/GenBank/DDBJ databases">
        <title>First Annotated Genome of the Yellow-green Alga Tribonema minus.</title>
        <authorList>
            <person name="Mahan K.M."/>
        </authorList>
    </citation>
    <scope>NUCLEOTIDE SEQUENCE</scope>
    <source>
        <strain evidence="11">UTEX B ZZ1240</strain>
    </source>
</reference>
<dbReference type="GO" id="GO:0007052">
    <property type="term" value="P:mitotic spindle organization"/>
    <property type="evidence" value="ECO:0007669"/>
    <property type="project" value="TreeGrafter"/>
</dbReference>
<dbReference type="InterPro" id="IPR036961">
    <property type="entry name" value="Kinesin_motor_dom_sf"/>
</dbReference>
<evidence type="ECO:0000256" key="6">
    <source>
        <dbReference type="PROSITE-ProRule" id="PRU00283"/>
    </source>
</evidence>
<feature type="region of interest" description="Disordered" evidence="8">
    <location>
        <begin position="820"/>
        <end position="859"/>
    </location>
</feature>
<accession>A0A835YYL2</accession>
<feature type="binding site" evidence="6">
    <location>
        <begin position="122"/>
        <end position="129"/>
    </location>
    <ligand>
        <name>ATP</name>
        <dbReference type="ChEBI" id="CHEBI:30616"/>
    </ligand>
</feature>
<dbReference type="Gene3D" id="3.40.850.10">
    <property type="entry name" value="Kinesin motor domain"/>
    <property type="match status" value="2"/>
</dbReference>
<dbReference type="OrthoDB" id="3176171at2759"/>
<feature type="region of interest" description="Disordered" evidence="8">
    <location>
        <begin position="905"/>
        <end position="924"/>
    </location>
</feature>
<feature type="region of interest" description="Disordered" evidence="8">
    <location>
        <begin position="1169"/>
        <end position="1188"/>
    </location>
</feature>
<dbReference type="InterPro" id="IPR003034">
    <property type="entry name" value="SAP_dom"/>
</dbReference>
<proteinExistence type="inferred from homology"/>
<feature type="compositionally biased region" description="Low complexity" evidence="8">
    <location>
        <begin position="1361"/>
        <end position="1384"/>
    </location>
</feature>
<dbReference type="SMART" id="SM00513">
    <property type="entry name" value="SAP"/>
    <property type="match status" value="1"/>
</dbReference>
<dbReference type="GO" id="GO:0008017">
    <property type="term" value="F:microtubule binding"/>
    <property type="evidence" value="ECO:0007669"/>
    <property type="project" value="InterPro"/>
</dbReference>
<dbReference type="Proteomes" id="UP000664859">
    <property type="component" value="Unassembled WGS sequence"/>
</dbReference>
<dbReference type="Gene3D" id="1.10.720.30">
    <property type="entry name" value="SAP domain"/>
    <property type="match status" value="1"/>
</dbReference>
<evidence type="ECO:0008006" key="13">
    <source>
        <dbReference type="Google" id="ProtNLM"/>
    </source>
</evidence>
<feature type="region of interest" description="Disordered" evidence="8">
    <location>
        <begin position="1345"/>
        <end position="1414"/>
    </location>
</feature>
<evidence type="ECO:0000256" key="7">
    <source>
        <dbReference type="SAM" id="Coils"/>
    </source>
</evidence>
<evidence type="ECO:0000259" key="9">
    <source>
        <dbReference type="PROSITE" id="PS50067"/>
    </source>
</evidence>
<dbReference type="GO" id="GO:0005875">
    <property type="term" value="C:microtubule associated complex"/>
    <property type="evidence" value="ECO:0007669"/>
    <property type="project" value="TreeGrafter"/>
</dbReference>
<dbReference type="PROSITE" id="PS00411">
    <property type="entry name" value="KINESIN_MOTOR_1"/>
    <property type="match status" value="1"/>
</dbReference>
<dbReference type="InterPro" id="IPR019821">
    <property type="entry name" value="Kinesin_motor_CS"/>
</dbReference>
<organism evidence="11 12">
    <name type="scientific">Tribonema minus</name>
    <dbReference type="NCBI Taxonomy" id="303371"/>
    <lineage>
        <taxon>Eukaryota</taxon>
        <taxon>Sar</taxon>
        <taxon>Stramenopiles</taxon>
        <taxon>Ochrophyta</taxon>
        <taxon>PX clade</taxon>
        <taxon>Xanthophyceae</taxon>
        <taxon>Tribonematales</taxon>
        <taxon>Tribonemataceae</taxon>
        <taxon>Tribonema</taxon>
    </lineage>
</organism>
<feature type="region of interest" description="Disordered" evidence="8">
    <location>
        <begin position="1245"/>
        <end position="1268"/>
    </location>
</feature>
<dbReference type="PRINTS" id="PR00380">
    <property type="entry name" value="KINESINHEAVY"/>
</dbReference>
<evidence type="ECO:0000259" key="10">
    <source>
        <dbReference type="PROSITE" id="PS50800"/>
    </source>
</evidence>
<feature type="compositionally biased region" description="Acidic residues" evidence="8">
    <location>
        <begin position="1083"/>
        <end position="1093"/>
    </location>
</feature>
<dbReference type="GO" id="GO:0051231">
    <property type="term" value="P:spindle elongation"/>
    <property type="evidence" value="ECO:0007669"/>
    <property type="project" value="TreeGrafter"/>
</dbReference>
<feature type="region of interest" description="Disordered" evidence="8">
    <location>
        <begin position="590"/>
        <end position="620"/>
    </location>
</feature>
<evidence type="ECO:0000256" key="2">
    <source>
        <dbReference type="ARBA" id="ARBA00022490"/>
    </source>
</evidence>
<feature type="compositionally biased region" description="Basic and acidic residues" evidence="8">
    <location>
        <begin position="1489"/>
        <end position="1499"/>
    </location>
</feature>
<feature type="compositionally biased region" description="Low complexity" evidence="8">
    <location>
        <begin position="1405"/>
        <end position="1414"/>
    </location>
</feature>
<dbReference type="GO" id="GO:0005737">
    <property type="term" value="C:cytoplasm"/>
    <property type="evidence" value="ECO:0007669"/>
    <property type="project" value="UniProtKB-SubCell"/>
</dbReference>
<feature type="domain" description="Kinesin motor" evidence="9">
    <location>
        <begin position="43"/>
        <end position="399"/>
    </location>
</feature>
<evidence type="ECO:0000256" key="4">
    <source>
        <dbReference type="ARBA" id="ARBA00022840"/>
    </source>
</evidence>
<dbReference type="InterPro" id="IPR027640">
    <property type="entry name" value="Kinesin-like_fam"/>
</dbReference>
<feature type="region of interest" description="Disordered" evidence="8">
    <location>
        <begin position="1068"/>
        <end position="1136"/>
    </location>
</feature>
<dbReference type="InterPro" id="IPR027417">
    <property type="entry name" value="P-loop_NTPase"/>
</dbReference>
<evidence type="ECO:0000313" key="11">
    <source>
        <dbReference type="EMBL" id="KAG5182437.1"/>
    </source>
</evidence>
<dbReference type="Pfam" id="PF02037">
    <property type="entry name" value="SAP"/>
    <property type="match status" value="1"/>
</dbReference>
<dbReference type="InterPro" id="IPR036361">
    <property type="entry name" value="SAP_dom_sf"/>
</dbReference>
<protein>
    <recommendedName>
        <fullName evidence="13">Kinesin motor domain-containing protein</fullName>
    </recommendedName>
</protein>
<dbReference type="Pfam" id="PF00225">
    <property type="entry name" value="Kinesin"/>
    <property type="match status" value="1"/>
</dbReference>
<feature type="coiled-coil region" evidence="7">
    <location>
        <begin position="700"/>
        <end position="765"/>
    </location>
</feature>
<dbReference type="SUPFAM" id="SSF68906">
    <property type="entry name" value="SAP domain"/>
    <property type="match status" value="1"/>
</dbReference>
<feature type="coiled-coil region" evidence="7">
    <location>
        <begin position="1013"/>
        <end position="1040"/>
    </location>
</feature>
<feature type="compositionally biased region" description="Gly residues" evidence="8">
    <location>
        <begin position="683"/>
        <end position="695"/>
    </location>
</feature>
<feature type="domain" description="SAP" evidence="10">
    <location>
        <begin position="1193"/>
        <end position="1227"/>
    </location>
</feature>
<feature type="region of interest" description="Disordered" evidence="8">
    <location>
        <begin position="1429"/>
        <end position="1515"/>
    </location>
</feature>
<dbReference type="PROSITE" id="PS50800">
    <property type="entry name" value="SAP"/>
    <property type="match status" value="1"/>
</dbReference>
<keyword evidence="3 6" id="KW-0547">Nucleotide-binding</keyword>
<sequence length="1515" mass="154639">MVAPPSDGDPSSPRSDDANDAVCNGEATEASPASGGAGLQAATVKVAVRVRPMIGLETTTGCQPCLTVDEEHNQVVTGDDRLYAYDFAFGSESTQEEVYAKTTRPLVQKCTEGYNCCIFAYGQTGSGKTHTMGNAYHAGGGDAERGIISRAVTDIFARLKEMEAAGSKATVSASFLEVHNEDILDLLAPEALSGAARESLQLRENLQGEVVVANLSQHPIADAQELGALLERGALQRATASTAMNHHSSRSHAICTLQLEVTRPGADAVLTSRFHLVDLAGSERAKRTGTEGQRLREGININKGLFSLGKVICALAERAGGNAAAHVPYRDAKLTRLLQDSLGGNSHTLMIACVSPADSNMDTFGGSSHTLMIACVSPADSNMDESLSTLKYAQRAMRIENAAVRNAAPSSGPVSYAEVIALRKEVRALQLQLVRAQLGGGGGGGGGSGAICASAVAEELHTLRRGLAAAEARAAAATDAARAAAERELTAALRAERWRQRCSELCAVLGAGVPPHEGGEGGEKGGVAVGPRAALPDWANELKDGEEEGGEGGTGGALAREQHARIVELEAELAELKIALQLTRDEHIASDGIGGSGGGGDGGLDDSFASDGGSSAGGEELQRVDAEIQAKELELHAKSAQALIYENMKAQFEGVLTRLQTEKEDLQTQRDTLLAKLSKEGGRGAGQGGGGGGSGEHAQVEKMRALVKDLESRLKDTKARLAQHQRTMRERAEACREAERLRAEVEEAKRRRAGLQKQMADDAAAHRRERHEAAVAAARGRRQGERLQWEVRKLQEAHAKTQASLRRKMEEHAAAIRKLRALTSNGRAPSAMDKSTSSSGGGASAAARSTGGGGSSMQVARRQELESWCAHLVEEAAALQRARRALGAQLELRAEAAAKLHAVDNGAGRSTAGGSGGGGGGGDAAAVAAEAAARLRTEVEERSAVIKSLQEYVVAGQREEGGEGGGKASSRWARLRSSWEMKVVMTHLLSRAVCARVTGLEAAEGAAMRDHEAAQARSEVARLSRELRAAKAAAVTAQLQGAFASFPALGGGGGAAANAQLLLSLPKADGGDGDDAQKGGGESADEGEGDLEESLMILGGDDDDEVEDEEDEEFDIEEDDDEEWSPDGSFVRPTRRGKRAAAAAAAAAPTAAAADTATAAAEATAAAAPAAKRARGRSSGGSDVSVGDVGEPLEAHNVQQLKALLRVKGLPVSGNKPVLIARLREAAAAAAAAADADPRGTAAEGDVAAAAAQQPSGSGGALQGAAAASVDGGGVGGGTGAVGANLGPPARVAVLNRGGDATQHAARGAPADVTARPAAAAAAAHAKAAPERDGAVRRFSSMRVGDHHSYKHGGGGGGSSSGNNASAAAAATTGHAAASGASASQPPFWLQPRLPKRPLTETSRTAAAASKGGGDAKTASAAAAAAAQGGPKGLSASNGGAQRVPAAATAGGDVPSKKRRIGDAPALPSYLKPTKSFNAALSSRSAAAHHPERDADKENVSAGGGGGGARPWERV</sequence>
<keyword evidence="4 6" id="KW-0067">ATP-binding</keyword>
<feature type="compositionally biased region" description="Gly residues" evidence="8">
    <location>
        <begin position="592"/>
        <end position="602"/>
    </location>
</feature>
<feature type="region of interest" description="Disordered" evidence="8">
    <location>
        <begin position="677"/>
        <end position="699"/>
    </location>
</feature>
<keyword evidence="6" id="KW-0505">Motor protein</keyword>
<feature type="compositionally biased region" description="Low complexity" evidence="8">
    <location>
        <begin position="1245"/>
        <end position="1256"/>
    </location>
</feature>
<dbReference type="SUPFAM" id="SSF52540">
    <property type="entry name" value="P-loop containing nucleoside triphosphate hydrolases"/>
    <property type="match status" value="2"/>
</dbReference>
<evidence type="ECO:0000256" key="5">
    <source>
        <dbReference type="ARBA" id="ARBA00023054"/>
    </source>
</evidence>